<proteinExistence type="predicted"/>
<comment type="caution">
    <text evidence="4">The sequence shown here is derived from an EMBL/GenBank/DDBJ whole genome shotgun (WGS) entry which is preliminary data.</text>
</comment>
<evidence type="ECO:0000259" key="3">
    <source>
        <dbReference type="PROSITE" id="PS50110"/>
    </source>
</evidence>
<dbReference type="AlphaFoldDB" id="A0A368JYY5"/>
<reference evidence="4 5" key="1">
    <citation type="submission" date="2018-07" db="EMBL/GenBank/DDBJ databases">
        <title>The draft genome of Phyllobacterium salinisoli.</title>
        <authorList>
            <person name="Liu L."/>
            <person name="Li L."/>
            <person name="Zhang X."/>
            <person name="Liang L."/>
        </authorList>
    </citation>
    <scope>NUCLEOTIDE SEQUENCE [LARGE SCALE GENOMIC DNA]</scope>
    <source>
        <strain evidence="4 5">LLAN61</strain>
    </source>
</reference>
<dbReference type="InterPro" id="IPR011006">
    <property type="entry name" value="CheY-like_superfamily"/>
</dbReference>
<dbReference type="Gene3D" id="1.10.10.10">
    <property type="entry name" value="Winged helix-like DNA-binding domain superfamily/Winged helix DNA-binding domain"/>
    <property type="match status" value="1"/>
</dbReference>
<dbReference type="GO" id="GO:0003677">
    <property type="term" value="F:DNA binding"/>
    <property type="evidence" value="ECO:0007669"/>
    <property type="project" value="UniProtKB-KW"/>
</dbReference>
<dbReference type="Gene3D" id="3.40.50.2300">
    <property type="match status" value="1"/>
</dbReference>
<dbReference type="SUPFAM" id="SSF52172">
    <property type="entry name" value="CheY-like"/>
    <property type="match status" value="1"/>
</dbReference>
<keyword evidence="5" id="KW-1185">Reference proteome</keyword>
<organism evidence="4 5">
    <name type="scientific">Phyllobacterium salinisoli</name>
    <dbReference type="NCBI Taxonomy" id="1899321"/>
    <lineage>
        <taxon>Bacteria</taxon>
        <taxon>Pseudomonadati</taxon>
        <taxon>Pseudomonadota</taxon>
        <taxon>Alphaproteobacteria</taxon>
        <taxon>Hyphomicrobiales</taxon>
        <taxon>Phyllobacteriaceae</taxon>
        <taxon>Phyllobacterium</taxon>
    </lineage>
</organism>
<dbReference type="InterPro" id="IPR051015">
    <property type="entry name" value="EvgA-like"/>
</dbReference>
<dbReference type="EMBL" id="QOZG01000056">
    <property type="protein sequence ID" value="RCS21372.1"/>
    <property type="molecule type" value="Genomic_DNA"/>
</dbReference>
<dbReference type="GO" id="GO:0006355">
    <property type="term" value="P:regulation of DNA-templated transcription"/>
    <property type="evidence" value="ECO:0007669"/>
    <property type="project" value="InterPro"/>
</dbReference>
<evidence type="ECO:0000313" key="4">
    <source>
        <dbReference type="EMBL" id="RCS21372.1"/>
    </source>
</evidence>
<dbReference type="PANTHER" id="PTHR45566">
    <property type="entry name" value="HTH-TYPE TRANSCRIPTIONAL REGULATOR YHJB-RELATED"/>
    <property type="match status" value="1"/>
</dbReference>
<gene>
    <name evidence="4" type="ORF">DUT91_24620</name>
</gene>
<dbReference type="InterPro" id="IPR016032">
    <property type="entry name" value="Sig_transdc_resp-reg_C-effctor"/>
</dbReference>
<feature type="domain" description="Response regulatory" evidence="3">
    <location>
        <begin position="3"/>
        <end position="125"/>
    </location>
</feature>
<dbReference type="InterPro" id="IPR001789">
    <property type="entry name" value="Sig_transdc_resp-reg_receiver"/>
</dbReference>
<sequence length="208" mass="23003">MDRALVVEDHDLMRLALIAEVKASVDDCLVIGAQTLEIASEQLSDQVFDLIIIDPGLPGFDPMSRNDRLEVVEKIIASSPKAVHVVVSGSDTLAEAEEFRKIGVAGYVGKTGFTRGVLAGVLHNIATNGFSMRLSKPVMEAPDLHYSGLTPREQEIVDLMACRERGVRRKTIYEEMGARCEISVCTVEKYYKQARAKLLRRGRIPRGF</sequence>
<accession>A0A368JYY5</accession>
<evidence type="ECO:0000313" key="5">
    <source>
        <dbReference type="Proteomes" id="UP000253420"/>
    </source>
</evidence>
<protein>
    <submittedName>
        <fullName evidence="4">DNA-binding response regulator</fullName>
    </submittedName>
</protein>
<dbReference type="RefSeq" id="WP_114443012.1">
    <property type="nucleotide sequence ID" value="NZ_QOZG01000056.1"/>
</dbReference>
<dbReference type="OrthoDB" id="7336721at2"/>
<keyword evidence="1 4" id="KW-0238">DNA-binding</keyword>
<dbReference type="Proteomes" id="UP000253420">
    <property type="component" value="Unassembled WGS sequence"/>
</dbReference>
<dbReference type="PROSITE" id="PS50110">
    <property type="entry name" value="RESPONSE_REGULATORY"/>
    <property type="match status" value="1"/>
</dbReference>
<dbReference type="CDD" id="cd00156">
    <property type="entry name" value="REC"/>
    <property type="match status" value="1"/>
</dbReference>
<evidence type="ECO:0000256" key="2">
    <source>
        <dbReference type="PROSITE-ProRule" id="PRU00169"/>
    </source>
</evidence>
<feature type="modified residue" description="4-aspartylphosphate" evidence="2">
    <location>
        <position position="54"/>
    </location>
</feature>
<dbReference type="PANTHER" id="PTHR45566:SF1">
    <property type="entry name" value="HTH-TYPE TRANSCRIPTIONAL REGULATOR YHJB-RELATED"/>
    <property type="match status" value="1"/>
</dbReference>
<evidence type="ECO:0000256" key="1">
    <source>
        <dbReference type="ARBA" id="ARBA00023125"/>
    </source>
</evidence>
<dbReference type="InterPro" id="IPR036388">
    <property type="entry name" value="WH-like_DNA-bd_sf"/>
</dbReference>
<name>A0A368JYY5_9HYPH</name>
<keyword evidence="2" id="KW-0597">Phosphoprotein</keyword>
<dbReference type="GO" id="GO:0000160">
    <property type="term" value="P:phosphorelay signal transduction system"/>
    <property type="evidence" value="ECO:0007669"/>
    <property type="project" value="InterPro"/>
</dbReference>
<dbReference type="Pfam" id="PF00072">
    <property type="entry name" value="Response_reg"/>
    <property type="match status" value="1"/>
</dbReference>
<dbReference type="SUPFAM" id="SSF46894">
    <property type="entry name" value="C-terminal effector domain of the bipartite response regulators"/>
    <property type="match status" value="1"/>
</dbReference>